<accession>A0A5J4WBQ0</accession>
<dbReference type="Proteomes" id="UP000324800">
    <property type="component" value="Unassembled WGS sequence"/>
</dbReference>
<dbReference type="EMBL" id="SNRW01002564">
    <property type="protein sequence ID" value="KAA6392367.1"/>
    <property type="molecule type" value="Genomic_DNA"/>
</dbReference>
<evidence type="ECO:0000313" key="1">
    <source>
        <dbReference type="EMBL" id="KAA6392367.1"/>
    </source>
</evidence>
<name>A0A5J4WBQ0_9EUKA</name>
<protein>
    <submittedName>
        <fullName evidence="1">Uncharacterized protein</fullName>
    </submittedName>
</protein>
<gene>
    <name evidence="1" type="ORF">EZS28_012111</name>
</gene>
<reference evidence="1 2" key="1">
    <citation type="submission" date="2019-03" db="EMBL/GenBank/DDBJ databases">
        <title>Single cell metagenomics reveals metabolic interactions within the superorganism composed of flagellate Streblomastix strix and complex community of Bacteroidetes bacteria on its surface.</title>
        <authorList>
            <person name="Treitli S.C."/>
            <person name="Kolisko M."/>
            <person name="Husnik F."/>
            <person name="Keeling P."/>
            <person name="Hampl V."/>
        </authorList>
    </citation>
    <scope>NUCLEOTIDE SEQUENCE [LARGE SCALE GENOMIC DNA]</scope>
    <source>
        <strain evidence="1">ST1C</strain>
    </source>
</reference>
<dbReference type="AlphaFoldDB" id="A0A5J4WBQ0"/>
<proteinExistence type="predicted"/>
<comment type="caution">
    <text evidence="1">The sequence shown here is derived from an EMBL/GenBank/DDBJ whole genome shotgun (WGS) entry which is preliminary data.</text>
</comment>
<organism evidence="1 2">
    <name type="scientific">Streblomastix strix</name>
    <dbReference type="NCBI Taxonomy" id="222440"/>
    <lineage>
        <taxon>Eukaryota</taxon>
        <taxon>Metamonada</taxon>
        <taxon>Preaxostyla</taxon>
        <taxon>Oxymonadida</taxon>
        <taxon>Streblomastigidae</taxon>
        <taxon>Streblomastix</taxon>
    </lineage>
</organism>
<evidence type="ECO:0000313" key="2">
    <source>
        <dbReference type="Proteomes" id="UP000324800"/>
    </source>
</evidence>
<sequence length="253" mass="29224">MDNLSKEKERINQIQNSQEQYYDNEENVKKQNLSLQPWVNDFIGNTLNSQEETQRTQLIDATTQVFVKQNRQKERDIDPTSERTNKLERERFLERNEDFVGPELNEKEVIGCSRVNDQEVEVETQRFAILAQHACEAAETALIFGDVREVTLQILNVQNATRIIAGDAQQRSEIALVADHFKDIFGMNASVYKVLGEQSMLAIREQAKIAEILAESQIPIDLKQQTFKQQPQEIQAMFPNMYTQQSGNQFKAR</sequence>